<dbReference type="PANTHER" id="PTHR43619:SF2">
    <property type="entry name" value="S-ADENOSYL-L-METHIONINE-DEPENDENT METHYLTRANSFERASES SUPERFAMILY PROTEIN"/>
    <property type="match status" value="1"/>
</dbReference>
<accession>A0ABD3PQL7</accession>
<dbReference type="PANTHER" id="PTHR43619">
    <property type="entry name" value="S-ADENOSYL-L-METHIONINE-DEPENDENT METHYLTRANSFERASE YKTD-RELATED"/>
    <property type="match status" value="1"/>
</dbReference>
<dbReference type="SUPFAM" id="SSF53335">
    <property type="entry name" value="S-adenosyl-L-methionine-dependent methyltransferases"/>
    <property type="match status" value="1"/>
</dbReference>
<dbReference type="Proteomes" id="UP001530400">
    <property type="component" value="Unassembled WGS sequence"/>
</dbReference>
<evidence type="ECO:0000313" key="5">
    <source>
        <dbReference type="Proteomes" id="UP001530400"/>
    </source>
</evidence>
<keyword evidence="5" id="KW-1185">Reference proteome</keyword>
<dbReference type="AlphaFoldDB" id="A0ABD3PQL7"/>
<evidence type="ECO:0000256" key="3">
    <source>
        <dbReference type="SAM" id="MobiDB-lite"/>
    </source>
</evidence>
<reference evidence="4 5" key="1">
    <citation type="submission" date="2024-10" db="EMBL/GenBank/DDBJ databases">
        <title>Updated reference genomes for cyclostephanoid diatoms.</title>
        <authorList>
            <person name="Roberts W.R."/>
            <person name="Alverson A.J."/>
        </authorList>
    </citation>
    <scope>NUCLEOTIDE SEQUENCE [LARGE SCALE GENOMIC DNA]</scope>
    <source>
        <strain evidence="4 5">AJA010-31</strain>
    </source>
</reference>
<dbReference type="InterPro" id="IPR007213">
    <property type="entry name" value="Ppm1/Ppm2/Tcmp"/>
</dbReference>
<feature type="region of interest" description="Disordered" evidence="3">
    <location>
        <begin position="8"/>
        <end position="34"/>
    </location>
</feature>
<name>A0ABD3PQL7_9STRA</name>
<gene>
    <name evidence="4" type="ORF">ACHAWO_001001</name>
</gene>
<comment type="caution">
    <text evidence="4">The sequence shown here is derived from an EMBL/GenBank/DDBJ whole genome shotgun (WGS) entry which is preliminary data.</text>
</comment>
<protein>
    <submittedName>
        <fullName evidence="4">Uncharacterized protein</fullName>
    </submittedName>
</protein>
<dbReference type="GO" id="GO:0032259">
    <property type="term" value="P:methylation"/>
    <property type="evidence" value="ECO:0007669"/>
    <property type="project" value="UniProtKB-KW"/>
</dbReference>
<dbReference type="GO" id="GO:0008168">
    <property type="term" value="F:methyltransferase activity"/>
    <property type="evidence" value="ECO:0007669"/>
    <property type="project" value="UniProtKB-KW"/>
</dbReference>
<dbReference type="EMBL" id="JALLPJ020000503">
    <property type="protein sequence ID" value="KAL3790333.1"/>
    <property type="molecule type" value="Genomic_DNA"/>
</dbReference>
<keyword evidence="2" id="KW-0808">Transferase</keyword>
<dbReference type="Pfam" id="PF04072">
    <property type="entry name" value="LCM"/>
    <property type="match status" value="1"/>
</dbReference>
<evidence type="ECO:0000256" key="2">
    <source>
        <dbReference type="ARBA" id="ARBA00022679"/>
    </source>
</evidence>
<keyword evidence="1" id="KW-0489">Methyltransferase</keyword>
<dbReference type="InterPro" id="IPR029063">
    <property type="entry name" value="SAM-dependent_MTases_sf"/>
</dbReference>
<proteinExistence type="predicted"/>
<organism evidence="4 5">
    <name type="scientific">Cyclotella atomus</name>
    <dbReference type="NCBI Taxonomy" id="382360"/>
    <lineage>
        <taxon>Eukaryota</taxon>
        <taxon>Sar</taxon>
        <taxon>Stramenopiles</taxon>
        <taxon>Ochrophyta</taxon>
        <taxon>Bacillariophyta</taxon>
        <taxon>Coscinodiscophyceae</taxon>
        <taxon>Thalassiosirophycidae</taxon>
        <taxon>Stephanodiscales</taxon>
        <taxon>Stephanodiscaceae</taxon>
        <taxon>Cyclotella</taxon>
    </lineage>
</organism>
<evidence type="ECO:0000313" key="4">
    <source>
        <dbReference type="EMBL" id="KAL3790333.1"/>
    </source>
</evidence>
<evidence type="ECO:0000256" key="1">
    <source>
        <dbReference type="ARBA" id="ARBA00022603"/>
    </source>
</evidence>
<sequence length="217" mass="24384">MTIPIKKHNLHPFKSRITNQTDETETKDAPESTSEAAALQAEILKIYAELNDASDADGLDFVGSTAQAVAYERSIESKREDRLFNDHLGQHFVGTKEKKESKVQCVNLGAGGDTRAFWLDSLKKVQSCIEVDTSEINAFKEKVFSDLSAEPLCERTAISLNFCKESVKDLPKHGFDSDLPPCWKNEKTLFYGDKDFDYGRFPKGNKTATLGFSFWEK</sequence>
<dbReference type="Gene3D" id="3.40.50.150">
    <property type="entry name" value="Vaccinia Virus protein VP39"/>
    <property type="match status" value="1"/>
</dbReference>